<dbReference type="InterPro" id="IPR006693">
    <property type="entry name" value="AB_hydrolase_lipase"/>
</dbReference>
<sequence length="614" mass="67563">MHLPFLGRLNIPEYVALLGSFFFVGLEALIRVITLALPSTLISLLYGVSRRIFNRYSTPKQKIAVEKQKPVSTSIRDASDFVELCALNGYQAEEHVVQTKDGYLLGLHRLAWRKGEEDQRVNSGPNSVQKRVVYLHHGLLMNSEVWVCQTDTNRSLAFVLVDQGFDVWLGNNRGNKYSKKSINHPPTSTAFWNFSIDEFAFHDIPDSIAYILETTDEKSLSYIGFSQGTAQAFASLAVNPRLNQQVNVFIALAPAMSPAGLSNRVVDALIKSSPSVLFLLFGRRAILSSATMWETILYPPIFIKVIDVAVSFLFGWKTKNISTSQKLAAYPHLYSFTSTKSVVHWFQIIRTKSFQMYNDDVQQPLSLSTSSKFTRVAKYPTRNIKTPIVLVYGGSDSLVDIKVMLRQLPPQTVATEIPRYEHIDFLWARDVDAQVFRHVFDALDSFTGVEHTKEEYNRYRTARSSSISASVNFRRHAHHDSVDSQADVADVTDETTATTTEAESDSGERTLVNGRSGSRSRLQHQATEGLRSPSRGSEVSVGTGGLTTNGAAASDGESSSGSPARRRAGILRHSSGVSVDSLRQGRGIRVGASRAVGGVTAAIAGGNSPSSGTD</sequence>
<dbReference type="PANTHER" id="PTHR11005">
    <property type="entry name" value="LYSOSOMAL ACID LIPASE-RELATED"/>
    <property type="match status" value="1"/>
</dbReference>
<dbReference type="Gene3D" id="3.40.50.1820">
    <property type="entry name" value="alpha/beta hydrolase"/>
    <property type="match status" value="1"/>
</dbReference>
<dbReference type="InterPro" id="IPR029058">
    <property type="entry name" value="AB_hydrolase_fold"/>
</dbReference>
<reference evidence="11" key="2">
    <citation type="submission" date="2019-10" db="EMBL/GenBank/DDBJ databases">
        <authorList>
            <consortium name="NCBI Genome Project"/>
        </authorList>
    </citation>
    <scope>NUCLEOTIDE SEQUENCE</scope>
    <source>
        <strain evidence="11">NI907</strain>
    </source>
</reference>
<accession>A0A6P8AX56</accession>
<keyword evidence="6" id="KW-0443">Lipid metabolism</keyword>
<dbReference type="GO" id="GO:0016020">
    <property type="term" value="C:membrane"/>
    <property type="evidence" value="ECO:0007669"/>
    <property type="project" value="UniProtKB-SubCell"/>
</dbReference>
<evidence type="ECO:0000256" key="7">
    <source>
        <dbReference type="ARBA" id="ARBA00023136"/>
    </source>
</evidence>
<evidence type="ECO:0000256" key="5">
    <source>
        <dbReference type="ARBA" id="ARBA00022989"/>
    </source>
</evidence>
<feature type="region of interest" description="Disordered" evidence="8">
    <location>
        <begin position="478"/>
        <end position="585"/>
    </location>
</feature>
<evidence type="ECO:0000259" key="9">
    <source>
        <dbReference type="Pfam" id="PF04083"/>
    </source>
</evidence>
<evidence type="ECO:0000256" key="1">
    <source>
        <dbReference type="ARBA" id="ARBA00004167"/>
    </source>
</evidence>
<dbReference type="GeneID" id="41965684"/>
<dbReference type="Pfam" id="PF04083">
    <property type="entry name" value="Abhydro_lipase"/>
    <property type="match status" value="1"/>
</dbReference>
<feature type="compositionally biased region" description="Polar residues" evidence="8">
    <location>
        <begin position="513"/>
        <end position="526"/>
    </location>
</feature>
<keyword evidence="3" id="KW-0378">Hydrolase</keyword>
<feature type="domain" description="Partial AB-hydrolase lipase" evidence="9">
    <location>
        <begin position="82"/>
        <end position="149"/>
    </location>
</feature>
<dbReference type="GO" id="GO:0016787">
    <property type="term" value="F:hydrolase activity"/>
    <property type="evidence" value="ECO:0007669"/>
    <property type="project" value="UniProtKB-KW"/>
</dbReference>
<evidence type="ECO:0000313" key="10">
    <source>
        <dbReference type="Proteomes" id="UP000515153"/>
    </source>
</evidence>
<keyword evidence="4" id="KW-0442">Lipid degradation</keyword>
<feature type="compositionally biased region" description="Low complexity" evidence="8">
    <location>
        <begin position="483"/>
        <end position="501"/>
    </location>
</feature>
<dbReference type="FunFam" id="3.40.50.1820:FF:000095">
    <property type="entry name" value="Triglyceride lipase-cholesterol esterase"/>
    <property type="match status" value="1"/>
</dbReference>
<reference evidence="11" key="3">
    <citation type="submission" date="2025-08" db="UniProtKB">
        <authorList>
            <consortium name="RefSeq"/>
        </authorList>
    </citation>
    <scope>IDENTIFICATION</scope>
    <source>
        <strain evidence="11">NI907</strain>
    </source>
</reference>
<gene>
    <name evidence="11" type="ORF">PgNI_10805</name>
</gene>
<evidence type="ECO:0000256" key="2">
    <source>
        <dbReference type="ARBA" id="ARBA00022692"/>
    </source>
</evidence>
<organism evidence="10 11">
    <name type="scientific">Pyricularia grisea</name>
    <name type="common">Crabgrass-specific blast fungus</name>
    <name type="synonym">Magnaporthe grisea</name>
    <dbReference type="NCBI Taxonomy" id="148305"/>
    <lineage>
        <taxon>Eukaryota</taxon>
        <taxon>Fungi</taxon>
        <taxon>Dikarya</taxon>
        <taxon>Ascomycota</taxon>
        <taxon>Pezizomycotina</taxon>
        <taxon>Sordariomycetes</taxon>
        <taxon>Sordariomycetidae</taxon>
        <taxon>Magnaporthales</taxon>
        <taxon>Pyriculariaceae</taxon>
        <taxon>Pyricularia</taxon>
    </lineage>
</organism>
<dbReference type="GO" id="GO:0016042">
    <property type="term" value="P:lipid catabolic process"/>
    <property type="evidence" value="ECO:0007669"/>
    <property type="project" value="UniProtKB-KW"/>
</dbReference>
<keyword evidence="2" id="KW-0812">Transmembrane</keyword>
<comment type="subcellular location">
    <subcellularLocation>
        <location evidence="1">Membrane</location>
        <topology evidence="1">Single-pass membrane protein</topology>
    </subcellularLocation>
</comment>
<evidence type="ECO:0000256" key="6">
    <source>
        <dbReference type="ARBA" id="ARBA00023098"/>
    </source>
</evidence>
<keyword evidence="5" id="KW-1133">Transmembrane helix</keyword>
<keyword evidence="7" id="KW-0472">Membrane</keyword>
<feature type="compositionally biased region" description="Low complexity" evidence="8">
    <location>
        <begin position="548"/>
        <end position="563"/>
    </location>
</feature>
<protein>
    <recommendedName>
        <fullName evidence="9">Partial AB-hydrolase lipase domain-containing protein</fullName>
    </recommendedName>
</protein>
<keyword evidence="10" id="KW-1185">Reference proteome</keyword>
<name>A0A6P8AX56_PYRGI</name>
<dbReference type="KEGG" id="pgri:PgNI_10805"/>
<reference evidence="10 11" key="1">
    <citation type="journal article" date="2019" name="Mol. Biol. Evol.">
        <title>Blast fungal genomes show frequent chromosomal changes, gene gains and losses, and effector gene turnover.</title>
        <authorList>
            <person name="Gomez Luciano L.B."/>
            <person name="Jason Tsai I."/>
            <person name="Chuma I."/>
            <person name="Tosa Y."/>
            <person name="Chen Y.H."/>
            <person name="Li J.Y."/>
            <person name="Li M.Y."/>
            <person name="Jade Lu M.Y."/>
            <person name="Nakayashiki H."/>
            <person name="Li W.H."/>
        </authorList>
    </citation>
    <scope>NUCLEOTIDE SEQUENCE [LARGE SCALE GENOMIC DNA]</scope>
    <source>
        <strain evidence="10 11">NI907</strain>
    </source>
</reference>
<dbReference type="RefSeq" id="XP_030979467.1">
    <property type="nucleotide sequence ID" value="XM_031130779.1"/>
</dbReference>
<evidence type="ECO:0000256" key="4">
    <source>
        <dbReference type="ARBA" id="ARBA00022963"/>
    </source>
</evidence>
<dbReference type="AlphaFoldDB" id="A0A6P8AX56"/>
<evidence type="ECO:0000313" key="11">
    <source>
        <dbReference type="RefSeq" id="XP_030979467.1"/>
    </source>
</evidence>
<evidence type="ECO:0000256" key="8">
    <source>
        <dbReference type="SAM" id="MobiDB-lite"/>
    </source>
</evidence>
<dbReference type="Proteomes" id="UP000515153">
    <property type="component" value="Chromosome VII"/>
</dbReference>
<proteinExistence type="predicted"/>
<evidence type="ECO:0000256" key="3">
    <source>
        <dbReference type="ARBA" id="ARBA00022801"/>
    </source>
</evidence>
<dbReference type="SUPFAM" id="SSF53474">
    <property type="entry name" value="alpha/beta-Hydrolases"/>
    <property type="match status" value="1"/>
</dbReference>